<comment type="similarity">
    <text evidence="3">In the C-terminal section; belongs to the transferase hexapeptide repeat family.</text>
</comment>
<evidence type="ECO:0000256" key="13">
    <source>
        <dbReference type="ARBA" id="ARBA00023315"/>
    </source>
</evidence>
<protein>
    <recommendedName>
        <fullName evidence="5">UDP-N-acetylglucosamine diphosphorylase</fullName>
        <ecNumber evidence="5">2.7.7.23</ecNumber>
    </recommendedName>
</protein>
<keyword evidence="8" id="KW-0548">Nucleotidyltransferase</keyword>
<dbReference type="PROSITE" id="PS00101">
    <property type="entry name" value="HEXAPEP_TRANSFERASES"/>
    <property type="match status" value="1"/>
</dbReference>
<comment type="subcellular location">
    <subcellularLocation>
        <location evidence="2">Cytoplasm</location>
    </subcellularLocation>
</comment>
<evidence type="ECO:0000256" key="1">
    <source>
        <dbReference type="ARBA" id="ARBA00001946"/>
    </source>
</evidence>
<keyword evidence="13" id="KW-0012">Acyltransferase</keyword>
<keyword evidence="6" id="KW-0963">Cytoplasm</keyword>
<evidence type="ECO:0000256" key="8">
    <source>
        <dbReference type="ARBA" id="ARBA00022695"/>
    </source>
</evidence>
<comment type="cofactor">
    <cofactor evidence="1">
        <name>Mg(2+)</name>
        <dbReference type="ChEBI" id="CHEBI:18420"/>
    </cofactor>
</comment>
<evidence type="ECO:0000256" key="3">
    <source>
        <dbReference type="ARBA" id="ARBA00007707"/>
    </source>
</evidence>
<dbReference type="EMBL" id="UINC01094818">
    <property type="protein sequence ID" value="SVC50379.1"/>
    <property type="molecule type" value="Genomic_DNA"/>
</dbReference>
<name>A0A382MNK5_9ZZZZ</name>
<dbReference type="Gene3D" id="2.160.10.10">
    <property type="entry name" value="Hexapeptide repeat proteins"/>
    <property type="match status" value="1"/>
</dbReference>
<dbReference type="InterPro" id="IPR050065">
    <property type="entry name" value="GlmU-like"/>
</dbReference>
<dbReference type="GO" id="GO:0009252">
    <property type="term" value="P:peptidoglycan biosynthetic process"/>
    <property type="evidence" value="ECO:0007669"/>
    <property type="project" value="UniProtKB-KW"/>
</dbReference>
<dbReference type="EC" id="2.7.7.23" evidence="5"/>
<evidence type="ECO:0000256" key="7">
    <source>
        <dbReference type="ARBA" id="ARBA00022679"/>
    </source>
</evidence>
<comment type="catalytic activity">
    <reaction evidence="15">
        <text>N-acetyl-alpha-D-glucosamine 1-phosphate + UTP + H(+) = UDP-N-acetyl-alpha-D-glucosamine + diphosphate</text>
        <dbReference type="Rhea" id="RHEA:13509"/>
        <dbReference type="ChEBI" id="CHEBI:15378"/>
        <dbReference type="ChEBI" id="CHEBI:33019"/>
        <dbReference type="ChEBI" id="CHEBI:46398"/>
        <dbReference type="ChEBI" id="CHEBI:57705"/>
        <dbReference type="ChEBI" id="CHEBI:57776"/>
        <dbReference type="EC" id="2.7.7.23"/>
    </reaction>
</comment>
<comment type="similarity">
    <text evidence="4">In the N-terminal section; belongs to the N-acetylglucosamine-1-phosphate uridyltransferase family.</text>
</comment>
<dbReference type="PANTHER" id="PTHR43584:SF3">
    <property type="entry name" value="BIFUNCTIONAL PROTEIN GLMU"/>
    <property type="match status" value="1"/>
</dbReference>
<evidence type="ECO:0000256" key="4">
    <source>
        <dbReference type="ARBA" id="ARBA00007947"/>
    </source>
</evidence>
<dbReference type="GO" id="GO:0046872">
    <property type="term" value="F:metal ion binding"/>
    <property type="evidence" value="ECO:0007669"/>
    <property type="project" value="UniProtKB-KW"/>
</dbReference>
<keyword evidence="7" id="KW-0808">Transferase</keyword>
<evidence type="ECO:0000256" key="15">
    <source>
        <dbReference type="ARBA" id="ARBA00048493"/>
    </source>
</evidence>
<proteinExistence type="inferred from homology"/>
<dbReference type="InterPro" id="IPR018357">
    <property type="entry name" value="Hexapep_transf_CS"/>
</dbReference>
<dbReference type="GO" id="GO:0005737">
    <property type="term" value="C:cytoplasm"/>
    <property type="evidence" value="ECO:0007669"/>
    <property type="project" value="UniProtKB-SubCell"/>
</dbReference>
<accession>A0A382MNK5</accession>
<evidence type="ECO:0000256" key="11">
    <source>
        <dbReference type="ARBA" id="ARBA00022960"/>
    </source>
</evidence>
<evidence type="ECO:0000256" key="14">
    <source>
        <dbReference type="ARBA" id="ARBA00023316"/>
    </source>
</evidence>
<evidence type="ECO:0000256" key="12">
    <source>
        <dbReference type="ARBA" id="ARBA00022984"/>
    </source>
</evidence>
<evidence type="ECO:0000256" key="2">
    <source>
        <dbReference type="ARBA" id="ARBA00004496"/>
    </source>
</evidence>
<keyword evidence="14" id="KW-0961">Cell wall biogenesis/degradation</keyword>
<dbReference type="SUPFAM" id="SSF51161">
    <property type="entry name" value="Trimeric LpxA-like enzymes"/>
    <property type="match status" value="1"/>
</dbReference>
<reference evidence="16" key="1">
    <citation type="submission" date="2018-05" db="EMBL/GenBank/DDBJ databases">
        <authorList>
            <person name="Lanie J.A."/>
            <person name="Ng W.-L."/>
            <person name="Kazmierczak K.M."/>
            <person name="Andrzejewski T.M."/>
            <person name="Davidsen T.M."/>
            <person name="Wayne K.J."/>
            <person name="Tettelin H."/>
            <person name="Glass J.I."/>
            <person name="Rusch D."/>
            <person name="Podicherti R."/>
            <person name="Tsui H.-C.T."/>
            <person name="Winkler M.E."/>
        </authorList>
    </citation>
    <scope>NUCLEOTIDE SEQUENCE</scope>
</reference>
<dbReference type="AlphaFoldDB" id="A0A382MNK5"/>
<evidence type="ECO:0000313" key="16">
    <source>
        <dbReference type="EMBL" id="SVC50379.1"/>
    </source>
</evidence>
<evidence type="ECO:0000256" key="9">
    <source>
        <dbReference type="ARBA" id="ARBA00022723"/>
    </source>
</evidence>
<dbReference type="PANTHER" id="PTHR43584">
    <property type="entry name" value="NUCLEOTIDYL TRANSFERASE"/>
    <property type="match status" value="1"/>
</dbReference>
<dbReference type="GO" id="GO:0071555">
    <property type="term" value="P:cell wall organization"/>
    <property type="evidence" value="ECO:0007669"/>
    <property type="project" value="UniProtKB-KW"/>
</dbReference>
<dbReference type="Pfam" id="PF00132">
    <property type="entry name" value="Hexapep"/>
    <property type="match status" value="3"/>
</dbReference>
<organism evidence="16">
    <name type="scientific">marine metagenome</name>
    <dbReference type="NCBI Taxonomy" id="408172"/>
    <lineage>
        <taxon>unclassified sequences</taxon>
        <taxon>metagenomes</taxon>
        <taxon>ecological metagenomes</taxon>
    </lineage>
</organism>
<dbReference type="InterPro" id="IPR011004">
    <property type="entry name" value="Trimer_LpxA-like_sf"/>
</dbReference>
<dbReference type="GO" id="GO:0003977">
    <property type="term" value="F:UDP-N-acetylglucosamine diphosphorylase activity"/>
    <property type="evidence" value="ECO:0007669"/>
    <property type="project" value="UniProtKB-EC"/>
</dbReference>
<sequence length="229" mass="24686">MASFSIFNIFKKIRNNKNSDNSYLKKFTDDGVIIKDINSTYIHPKVEISSGTVIFPSTYILEGTKIGKNCIIGPNSTLSEAIIGSNVEIVYSIISNSNINDNSQVGPFAYIRDESTIGSNSVIGNNVEIKASRIGNNSVSKHFSYIGDAIIDNNVNIGAGFVVANYDGRKKHKSQIQDNVSIGSNSTIISPVLIEKNSIIGAGSVVINNVLENSTVVGTPAKEIKRGKR</sequence>
<keyword evidence="12" id="KW-0573">Peptidoglycan synthesis</keyword>
<keyword evidence="11" id="KW-0133">Cell shape</keyword>
<evidence type="ECO:0000256" key="6">
    <source>
        <dbReference type="ARBA" id="ARBA00022490"/>
    </source>
</evidence>
<dbReference type="GO" id="GO:0016746">
    <property type="term" value="F:acyltransferase activity"/>
    <property type="evidence" value="ECO:0007669"/>
    <property type="project" value="UniProtKB-KW"/>
</dbReference>
<dbReference type="GO" id="GO:0008360">
    <property type="term" value="P:regulation of cell shape"/>
    <property type="evidence" value="ECO:0007669"/>
    <property type="project" value="UniProtKB-KW"/>
</dbReference>
<gene>
    <name evidence="16" type="ORF">METZ01_LOCUS303233</name>
</gene>
<evidence type="ECO:0000256" key="10">
    <source>
        <dbReference type="ARBA" id="ARBA00022842"/>
    </source>
</evidence>
<dbReference type="InterPro" id="IPR001451">
    <property type="entry name" value="Hexapep"/>
</dbReference>
<evidence type="ECO:0000256" key="5">
    <source>
        <dbReference type="ARBA" id="ARBA00012457"/>
    </source>
</evidence>
<keyword evidence="9" id="KW-0479">Metal-binding</keyword>
<keyword evidence="10" id="KW-0460">Magnesium</keyword>